<dbReference type="Pfam" id="PF00378">
    <property type="entry name" value="ECH_1"/>
    <property type="match status" value="1"/>
</dbReference>
<dbReference type="GO" id="GO:0003824">
    <property type="term" value="F:catalytic activity"/>
    <property type="evidence" value="ECO:0007669"/>
    <property type="project" value="InterPro"/>
</dbReference>
<dbReference type="Pfam" id="PF02911">
    <property type="entry name" value="Formyl_trans_C"/>
    <property type="match status" value="1"/>
</dbReference>
<dbReference type="InterPro" id="IPR005793">
    <property type="entry name" value="Formyl_trans_C"/>
</dbReference>
<dbReference type="SUPFAM" id="SSF50486">
    <property type="entry name" value="FMT C-terminal domain-like"/>
    <property type="match status" value="1"/>
</dbReference>
<evidence type="ECO:0000313" key="2">
    <source>
        <dbReference type="EMBL" id="KAB2929309.1"/>
    </source>
</evidence>
<proteinExistence type="predicted"/>
<evidence type="ECO:0000313" key="3">
    <source>
        <dbReference type="Proteomes" id="UP000460298"/>
    </source>
</evidence>
<dbReference type="Gene3D" id="3.90.226.10">
    <property type="entry name" value="2-enoyl-CoA Hydratase, Chain A, domain 1"/>
    <property type="match status" value="1"/>
</dbReference>
<organism evidence="2 3">
    <name type="scientific">Leptonema illini</name>
    <dbReference type="NCBI Taxonomy" id="183"/>
    <lineage>
        <taxon>Bacteria</taxon>
        <taxon>Pseudomonadati</taxon>
        <taxon>Spirochaetota</taxon>
        <taxon>Spirochaetia</taxon>
        <taxon>Leptospirales</taxon>
        <taxon>Leptospiraceae</taxon>
        <taxon>Leptonema</taxon>
    </lineage>
</organism>
<dbReference type="PIRSF" id="PIRSF006787">
    <property type="entry name" value="Hydrgn_mat_HoxX"/>
    <property type="match status" value="1"/>
</dbReference>
<feature type="domain" description="Formyl transferase C-terminal" evidence="1">
    <location>
        <begin position="180"/>
        <end position="278"/>
    </location>
</feature>
<dbReference type="InterPro" id="IPR047180">
    <property type="entry name" value="HoxX-like"/>
</dbReference>
<name>A0A833LV78_9LEPT</name>
<sequence>MRILLLCHTFNSLSQRLYVELLADGHDLSVELDINDRITEEAVKLWRPALVIAPFMKRAIPAGVYENVRTLVVHPGIRGDRGPSALDHAILRHESHWGVTVIEATAVFDAGAVWGYGEFPMRDARKSSLYRNEVTDGAVRAVRQAIENLANPSFHPQRNLLEDGSPNPLFRGSFHPVCTQIERRIDWNRDTTDVVVRKINSADGFPGTLDDSFGRHLYLYNAFPEPDAAGLIKRSGRTHPLPGVIFASRDDAVCVATSDGAVWITHLRERDGVKLPAARLVPDLLEDVPELPGEIFDRSYREIRWEMIPLNDMDDAPQIALLHFDFYNGAMSTQQCKRLAGALRSIKSSGAKALVLMGSEDFFSNGINLNTIEASDSPADESLRNIEAMNDVCKEIIESTECLTVSAMQGNAGAGGVFLALAADCVWARQGVVLNPHYRSMGNLYGSEYWTYLLPRRMDRDAGLALLHDRLPVSSDAAVRRGLIDDCFGATLGDFREEVIRRVKELVGSPRWEAMLNARRRRRMSDEEEKPLQHYRDEEIEKMKMNFYGFDPSYHIARYNFVYRVPVARTPLYLASHRRTVPVDPAG</sequence>
<dbReference type="SUPFAM" id="SSF52096">
    <property type="entry name" value="ClpP/crotonase"/>
    <property type="match status" value="1"/>
</dbReference>
<accession>A0A833LV78</accession>
<dbReference type="PANTHER" id="PTHR43388:SF1">
    <property type="entry name" value="HYDROGENASE MATURATION FACTOR HOXX"/>
    <property type="match status" value="1"/>
</dbReference>
<dbReference type="EMBL" id="WBUI01000033">
    <property type="protein sequence ID" value="KAB2929309.1"/>
    <property type="molecule type" value="Genomic_DNA"/>
</dbReference>
<dbReference type="Gene3D" id="3.40.50.12230">
    <property type="match status" value="1"/>
</dbReference>
<comment type="caution">
    <text evidence="2">The sequence shown here is derived from an EMBL/GenBank/DDBJ whole genome shotgun (WGS) entry which is preliminary data.</text>
</comment>
<protein>
    <submittedName>
        <fullName evidence="2">Hydrogenase maturation protein</fullName>
    </submittedName>
</protein>
<dbReference type="InterPro" id="IPR001753">
    <property type="entry name" value="Enoyl-CoA_hydra/iso"/>
</dbReference>
<dbReference type="InterPro" id="IPR036477">
    <property type="entry name" value="Formyl_transf_N_sf"/>
</dbReference>
<dbReference type="InterPro" id="IPR009188">
    <property type="entry name" value="NiFe-hyd_mat_HypX/HoxX"/>
</dbReference>
<dbReference type="InterPro" id="IPR029045">
    <property type="entry name" value="ClpP/crotonase-like_dom_sf"/>
</dbReference>
<reference evidence="2 3" key="1">
    <citation type="submission" date="2019-10" db="EMBL/GenBank/DDBJ databases">
        <title>Extracellular Electron Transfer in a Candidatus Methanoperedens spp. Enrichment Culture.</title>
        <authorList>
            <person name="Berger S."/>
            <person name="Rangel Shaw D."/>
            <person name="Berben T."/>
            <person name="In 'T Zandt M."/>
            <person name="Frank J."/>
            <person name="Reimann J."/>
            <person name="Jetten M.S.M."/>
            <person name="Welte C.U."/>
        </authorList>
    </citation>
    <scope>NUCLEOTIDE SEQUENCE [LARGE SCALE GENOMIC DNA]</scope>
    <source>
        <strain evidence="2">SB12</strain>
    </source>
</reference>
<dbReference type="SUPFAM" id="SSF53328">
    <property type="entry name" value="Formyltransferase"/>
    <property type="match status" value="1"/>
</dbReference>
<dbReference type="CDD" id="cd06558">
    <property type="entry name" value="crotonase-like"/>
    <property type="match status" value="1"/>
</dbReference>
<dbReference type="InterPro" id="IPR011034">
    <property type="entry name" value="Formyl_transferase-like_C_sf"/>
</dbReference>
<dbReference type="AlphaFoldDB" id="A0A833LV78"/>
<gene>
    <name evidence="2" type="ORF">F9K24_20165</name>
</gene>
<dbReference type="CDD" id="cd08650">
    <property type="entry name" value="FMT_core_HypX_N"/>
    <property type="match status" value="1"/>
</dbReference>
<dbReference type="Proteomes" id="UP000460298">
    <property type="component" value="Unassembled WGS sequence"/>
</dbReference>
<dbReference type="PANTHER" id="PTHR43388">
    <property type="entry name" value="HYDROGENASE MATURATION FACTOR HOXX"/>
    <property type="match status" value="1"/>
</dbReference>
<evidence type="ECO:0000259" key="1">
    <source>
        <dbReference type="Pfam" id="PF02911"/>
    </source>
</evidence>
<dbReference type="CDD" id="cd08701">
    <property type="entry name" value="FMT_C_HypX"/>
    <property type="match status" value="1"/>
</dbReference>